<comment type="caution">
    <text evidence="3">The sequence shown here is derived from an EMBL/GenBank/DDBJ whole genome shotgun (WGS) entry which is preliminary data.</text>
</comment>
<name>A0A409VF48_9AGAR</name>
<proteinExistence type="predicted"/>
<keyword evidence="4" id="KW-1185">Reference proteome</keyword>
<keyword evidence="2" id="KW-1133">Transmembrane helix</keyword>
<organism evidence="3 4">
    <name type="scientific">Gymnopilus dilepis</name>
    <dbReference type="NCBI Taxonomy" id="231916"/>
    <lineage>
        <taxon>Eukaryota</taxon>
        <taxon>Fungi</taxon>
        <taxon>Dikarya</taxon>
        <taxon>Basidiomycota</taxon>
        <taxon>Agaricomycotina</taxon>
        <taxon>Agaricomycetes</taxon>
        <taxon>Agaricomycetidae</taxon>
        <taxon>Agaricales</taxon>
        <taxon>Agaricineae</taxon>
        <taxon>Hymenogastraceae</taxon>
        <taxon>Gymnopilus</taxon>
    </lineage>
</organism>
<keyword evidence="2" id="KW-0472">Membrane</keyword>
<dbReference type="AlphaFoldDB" id="A0A409VF48"/>
<evidence type="ECO:0000313" key="3">
    <source>
        <dbReference type="EMBL" id="PPQ64871.1"/>
    </source>
</evidence>
<evidence type="ECO:0000256" key="2">
    <source>
        <dbReference type="SAM" id="Phobius"/>
    </source>
</evidence>
<feature type="region of interest" description="Disordered" evidence="1">
    <location>
        <begin position="1"/>
        <end position="42"/>
    </location>
</feature>
<dbReference type="Proteomes" id="UP000284706">
    <property type="component" value="Unassembled WGS sequence"/>
</dbReference>
<keyword evidence="2" id="KW-0812">Transmembrane</keyword>
<sequence>MLPIEAPPRRRSPRASQPPSDFQSSKSPALSPATTLEDWDEDSPTLRTALRHADRSSAVLAAKAFLSATGIVLLVGFGAVWGLKSIAGLHDSGDLPQLIRDHLASLGAKFGSSAQPDAQHDT</sequence>
<dbReference type="OrthoDB" id="5346979at2759"/>
<feature type="compositionally biased region" description="Polar residues" evidence="1">
    <location>
        <begin position="21"/>
        <end position="34"/>
    </location>
</feature>
<protein>
    <submittedName>
        <fullName evidence="3">Uncharacterized protein</fullName>
    </submittedName>
</protein>
<feature type="transmembrane region" description="Helical" evidence="2">
    <location>
        <begin position="60"/>
        <end position="83"/>
    </location>
</feature>
<dbReference type="InParanoid" id="A0A409VF48"/>
<evidence type="ECO:0000313" key="4">
    <source>
        <dbReference type="Proteomes" id="UP000284706"/>
    </source>
</evidence>
<accession>A0A409VF48</accession>
<evidence type="ECO:0000256" key="1">
    <source>
        <dbReference type="SAM" id="MobiDB-lite"/>
    </source>
</evidence>
<gene>
    <name evidence="3" type="ORF">CVT26_002589</name>
</gene>
<reference evidence="3 4" key="1">
    <citation type="journal article" date="2018" name="Evol. Lett.">
        <title>Horizontal gene cluster transfer increased hallucinogenic mushroom diversity.</title>
        <authorList>
            <person name="Reynolds H.T."/>
            <person name="Vijayakumar V."/>
            <person name="Gluck-Thaler E."/>
            <person name="Korotkin H.B."/>
            <person name="Matheny P.B."/>
            <person name="Slot J.C."/>
        </authorList>
    </citation>
    <scope>NUCLEOTIDE SEQUENCE [LARGE SCALE GENOMIC DNA]</scope>
    <source>
        <strain evidence="3 4">SRW20</strain>
    </source>
</reference>
<dbReference type="EMBL" id="NHYE01005661">
    <property type="protein sequence ID" value="PPQ64871.1"/>
    <property type="molecule type" value="Genomic_DNA"/>
</dbReference>